<sequence length="262" mass="29568">MKRRYDLVLRSLGSEYMGEPDSKGLAKWISGQRGSRCDLVSYNLEKSLLAQKKVDIPCTGGLYYSARVSESIGGIKSDCLCSEPYPVPDDISLDAQRVRKLRKGCYMALPAPSSLGIQDYYFNDHADFISALCEVYRKMMREQRDRGIKGHIIISDRFSEIELEELSDPKLFFFSPAGGSKTISSILEYQQDIAVFPEKLDVLFEIMPEYEIDSVTVVDPGESDYERVLSEFDPDSVLSGGYCRGCGADYWENLKERSFVVA</sequence>
<gene>
    <name evidence="1" type="ordered locus">Mpet_1808</name>
</gene>
<accession>E1RI96</accession>
<dbReference type="HOGENOM" id="CLU_1048108_0_0_2"/>
<proteinExistence type="predicted"/>
<reference evidence="1 2" key="1">
    <citation type="journal article" date="2010" name="Stand. Genomic Sci.">
        <title>Complete genome sequence of Methanoplanus petrolearius type strain (SEBR 4847).</title>
        <authorList>
            <person name="Brambilla E."/>
            <person name="Djao O.D."/>
            <person name="Daligault H."/>
            <person name="Lapidus A."/>
            <person name="Lucas S."/>
            <person name="Hammon N."/>
            <person name="Nolan M."/>
            <person name="Tice H."/>
            <person name="Cheng J.F."/>
            <person name="Han C."/>
            <person name="Tapia R."/>
            <person name="Goodwin L."/>
            <person name="Pitluck S."/>
            <person name="Liolios K."/>
            <person name="Ivanova N."/>
            <person name="Mavromatis K."/>
            <person name="Mikhailova N."/>
            <person name="Pati A."/>
            <person name="Chen A."/>
            <person name="Palaniappan K."/>
            <person name="Land M."/>
            <person name="Hauser L."/>
            <person name="Chang Y.J."/>
            <person name="Jeffries C.D."/>
            <person name="Rohde M."/>
            <person name="Spring S."/>
            <person name="Sikorski J."/>
            <person name="Goker M."/>
            <person name="Woyke T."/>
            <person name="Bristow J."/>
            <person name="Eisen J.A."/>
            <person name="Markowitz V."/>
            <person name="Hugenholtz P."/>
            <person name="Kyrpides N.C."/>
            <person name="Klenk H.P."/>
        </authorList>
    </citation>
    <scope>NUCLEOTIDE SEQUENCE [LARGE SCALE GENOMIC DNA]</scope>
    <source>
        <strain evidence="2">DSM 11571 / OCM 486 / SEBR 4847</strain>
    </source>
</reference>
<keyword evidence="2" id="KW-1185">Reference proteome</keyword>
<dbReference type="OrthoDB" id="117608at2157"/>
<dbReference type="GeneID" id="9744284"/>
<protein>
    <submittedName>
        <fullName evidence="1">Uncharacterized protein</fullName>
    </submittedName>
</protein>
<dbReference type="RefSeq" id="WP_013329738.1">
    <property type="nucleotide sequence ID" value="NC_014507.1"/>
</dbReference>
<name>E1RI96_METP4</name>
<dbReference type="EMBL" id="CP002117">
    <property type="protein sequence ID" value="ADN36561.1"/>
    <property type="molecule type" value="Genomic_DNA"/>
</dbReference>
<dbReference type="Proteomes" id="UP000006565">
    <property type="component" value="Chromosome"/>
</dbReference>
<dbReference type="eggNOG" id="arCOG05312">
    <property type="taxonomic scope" value="Archaea"/>
</dbReference>
<dbReference type="KEGG" id="mpi:Mpet_1808"/>
<evidence type="ECO:0000313" key="1">
    <source>
        <dbReference type="EMBL" id="ADN36561.1"/>
    </source>
</evidence>
<evidence type="ECO:0000313" key="2">
    <source>
        <dbReference type="Proteomes" id="UP000006565"/>
    </source>
</evidence>
<dbReference type="AlphaFoldDB" id="E1RI96"/>
<organism evidence="1 2">
    <name type="scientific">Methanolacinia petrolearia (strain DSM 11571 / OCM 486 / SEBR 4847)</name>
    <name type="common">Methanoplanus petrolearius</name>
    <dbReference type="NCBI Taxonomy" id="679926"/>
    <lineage>
        <taxon>Archaea</taxon>
        <taxon>Methanobacteriati</taxon>
        <taxon>Methanobacteriota</taxon>
        <taxon>Stenosarchaea group</taxon>
        <taxon>Methanomicrobia</taxon>
        <taxon>Methanomicrobiales</taxon>
        <taxon>Methanomicrobiaceae</taxon>
        <taxon>Methanolacinia</taxon>
    </lineage>
</organism>